<gene>
    <name evidence="1" type="ORF">LX69_01615</name>
</gene>
<reference evidence="1 2" key="1">
    <citation type="submission" date="2018-06" db="EMBL/GenBank/DDBJ databases">
        <title>Genomic Encyclopedia of Archaeal and Bacterial Type Strains, Phase II (KMG-II): from individual species to whole genera.</title>
        <authorList>
            <person name="Goeker M."/>
        </authorList>
    </citation>
    <scope>NUCLEOTIDE SEQUENCE [LARGE SCALE GENOMIC DNA]</scope>
    <source>
        <strain evidence="1 2">DSM 6779</strain>
    </source>
</reference>
<keyword evidence="2" id="KW-1185">Reference proteome</keyword>
<dbReference type="NCBIfam" id="TIGR04131">
    <property type="entry name" value="Bac_Flav_CTERM"/>
    <property type="match status" value="1"/>
</dbReference>
<protein>
    <submittedName>
        <fullName evidence="1">Gliding motility-associated-like protein</fullName>
    </submittedName>
</protein>
<proteinExistence type="predicted"/>
<dbReference type="Pfam" id="PF13585">
    <property type="entry name" value="CHU_C"/>
    <property type="match status" value="1"/>
</dbReference>
<evidence type="ECO:0000313" key="1">
    <source>
        <dbReference type="EMBL" id="PZX17300.1"/>
    </source>
</evidence>
<comment type="caution">
    <text evidence="1">The sequence shown here is derived from an EMBL/GenBank/DDBJ whole genome shotgun (WGS) entry which is preliminary data.</text>
</comment>
<dbReference type="Proteomes" id="UP000249239">
    <property type="component" value="Unassembled WGS sequence"/>
</dbReference>
<dbReference type="AlphaFoldDB" id="A0A2W7NBD8"/>
<name>A0A2W7NBD8_9BACT</name>
<accession>A0A2W7NBD8</accession>
<dbReference type="InterPro" id="IPR026341">
    <property type="entry name" value="T9SS_type_B"/>
</dbReference>
<evidence type="ECO:0000313" key="2">
    <source>
        <dbReference type="Proteomes" id="UP000249239"/>
    </source>
</evidence>
<dbReference type="EMBL" id="QKZK01000010">
    <property type="protein sequence ID" value="PZX17300.1"/>
    <property type="molecule type" value="Genomic_DNA"/>
</dbReference>
<organism evidence="1 2">
    <name type="scientific">Breznakibacter xylanolyticus</name>
    <dbReference type="NCBI Taxonomy" id="990"/>
    <lineage>
        <taxon>Bacteria</taxon>
        <taxon>Pseudomonadati</taxon>
        <taxon>Bacteroidota</taxon>
        <taxon>Bacteroidia</taxon>
        <taxon>Marinilabiliales</taxon>
        <taxon>Marinilabiliaceae</taxon>
        <taxon>Breznakibacter</taxon>
    </lineage>
</organism>
<sequence>MLNDDYTISANFKLYFHGIDSLDYRICDAEGDCATARIYFSIESKYDDKKMFVPTAISPDGDGLNDIFFIPDLRKCSRLSIDVFTQWGQTVYNNPDYGNNWNGMANTGSMKGQLLPKGVYYYIIQIEDTDLIIKGNIYLSR</sequence>